<dbReference type="InterPro" id="IPR018146">
    <property type="entry name" value="Glyoxalase_1_CS"/>
</dbReference>
<organism evidence="3 4">
    <name type="scientific">Emiliania huxleyi (strain CCMP1516)</name>
    <dbReference type="NCBI Taxonomy" id="280463"/>
    <lineage>
        <taxon>Eukaryota</taxon>
        <taxon>Haptista</taxon>
        <taxon>Haptophyta</taxon>
        <taxon>Prymnesiophyceae</taxon>
        <taxon>Isochrysidales</taxon>
        <taxon>Noelaerhabdaceae</taxon>
        <taxon>Emiliania</taxon>
    </lineage>
</organism>
<keyword evidence="4" id="KW-1185">Reference proteome</keyword>
<dbReference type="OMA" id="GRNPHFA"/>
<dbReference type="InterPro" id="IPR037523">
    <property type="entry name" value="VOC_core"/>
</dbReference>
<dbReference type="RefSeq" id="XP_005787403.1">
    <property type="nucleotide sequence ID" value="XM_005787346.1"/>
</dbReference>
<dbReference type="EnsemblProtists" id="EOD34974">
    <property type="protein sequence ID" value="EOD34974"/>
    <property type="gene ID" value="EMIHUDRAFT_57456"/>
</dbReference>
<evidence type="ECO:0000259" key="2">
    <source>
        <dbReference type="PROSITE" id="PS51819"/>
    </source>
</evidence>
<dbReference type="InterPro" id="IPR004360">
    <property type="entry name" value="Glyas_Fos-R_dOase_dom"/>
</dbReference>
<reference evidence="4" key="1">
    <citation type="journal article" date="2013" name="Nature">
        <title>Pan genome of the phytoplankton Emiliania underpins its global distribution.</title>
        <authorList>
            <person name="Read B.A."/>
            <person name="Kegel J."/>
            <person name="Klute M.J."/>
            <person name="Kuo A."/>
            <person name="Lefebvre S.C."/>
            <person name="Maumus F."/>
            <person name="Mayer C."/>
            <person name="Miller J."/>
            <person name="Monier A."/>
            <person name="Salamov A."/>
            <person name="Young J."/>
            <person name="Aguilar M."/>
            <person name="Claverie J.M."/>
            <person name="Frickenhaus S."/>
            <person name="Gonzalez K."/>
            <person name="Herman E.K."/>
            <person name="Lin Y.C."/>
            <person name="Napier J."/>
            <person name="Ogata H."/>
            <person name="Sarno A.F."/>
            <person name="Shmutz J."/>
            <person name="Schroeder D."/>
            <person name="de Vargas C."/>
            <person name="Verret F."/>
            <person name="von Dassow P."/>
            <person name="Valentin K."/>
            <person name="Van de Peer Y."/>
            <person name="Wheeler G."/>
            <person name="Dacks J.B."/>
            <person name="Delwiche C.F."/>
            <person name="Dyhrman S.T."/>
            <person name="Glockner G."/>
            <person name="John U."/>
            <person name="Richards T."/>
            <person name="Worden A.Z."/>
            <person name="Zhang X."/>
            <person name="Grigoriev I.V."/>
            <person name="Allen A.E."/>
            <person name="Bidle K."/>
            <person name="Borodovsky M."/>
            <person name="Bowler C."/>
            <person name="Brownlee C."/>
            <person name="Cock J.M."/>
            <person name="Elias M."/>
            <person name="Gladyshev V.N."/>
            <person name="Groth M."/>
            <person name="Guda C."/>
            <person name="Hadaegh A."/>
            <person name="Iglesias-Rodriguez M.D."/>
            <person name="Jenkins J."/>
            <person name="Jones B.M."/>
            <person name="Lawson T."/>
            <person name="Leese F."/>
            <person name="Lindquist E."/>
            <person name="Lobanov A."/>
            <person name="Lomsadze A."/>
            <person name="Malik S.B."/>
            <person name="Marsh M.E."/>
            <person name="Mackinder L."/>
            <person name="Mock T."/>
            <person name="Mueller-Roeber B."/>
            <person name="Pagarete A."/>
            <person name="Parker M."/>
            <person name="Probert I."/>
            <person name="Quesneville H."/>
            <person name="Raines C."/>
            <person name="Rensing S.A."/>
            <person name="Riano-Pachon D.M."/>
            <person name="Richier S."/>
            <person name="Rokitta S."/>
            <person name="Shiraiwa Y."/>
            <person name="Soanes D.M."/>
            <person name="van der Giezen M."/>
            <person name="Wahlund T.M."/>
            <person name="Williams B."/>
            <person name="Wilson W."/>
            <person name="Wolfe G."/>
            <person name="Wurch L.L."/>
        </authorList>
    </citation>
    <scope>NUCLEOTIDE SEQUENCE</scope>
</reference>
<dbReference type="KEGG" id="ehx:EMIHUDRAFT_57456"/>
<evidence type="ECO:0000256" key="1">
    <source>
        <dbReference type="ARBA" id="ARBA00022723"/>
    </source>
</evidence>
<keyword evidence="1" id="KW-0479">Metal-binding</keyword>
<protein>
    <recommendedName>
        <fullName evidence="2">VOC domain-containing protein</fullName>
    </recommendedName>
</protein>
<accession>A0A0D3KGT9</accession>
<dbReference type="Gene3D" id="3.10.180.10">
    <property type="entry name" value="2,3-Dihydroxybiphenyl 1,2-Dioxygenase, domain 1"/>
    <property type="match status" value="1"/>
</dbReference>
<dbReference type="AlphaFoldDB" id="A0A0D3KGT9"/>
<dbReference type="Pfam" id="PF00903">
    <property type="entry name" value="Glyoxalase"/>
    <property type="match status" value="1"/>
</dbReference>
<dbReference type="SUPFAM" id="SSF54593">
    <property type="entry name" value="Glyoxalase/Bleomycin resistance protein/Dihydroxybiphenyl dioxygenase"/>
    <property type="match status" value="1"/>
</dbReference>
<dbReference type="PROSITE" id="PS00934">
    <property type="entry name" value="GLYOXALASE_I_1"/>
    <property type="match status" value="1"/>
</dbReference>
<dbReference type="PROSITE" id="PS51819">
    <property type="entry name" value="VOC"/>
    <property type="match status" value="1"/>
</dbReference>
<dbReference type="GO" id="GO:0046872">
    <property type="term" value="F:metal ion binding"/>
    <property type="evidence" value="ECO:0007669"/>
    <property type="project" value="UniProtKB-KW"/>
</dbReference>
<dbReference type="InterPro" id="IPR029068">
    <property type="entry name" value="Glyas_Bleomycin-R_OHBP_Dase"/>
</dbReference>
<feature type="domain" description="VOC" evidence="2">
    <location>
        <begin position="1"/>
        <end position="119"/>
    </location>
</feature>
<name>A0A0D3KGT9_EMIH1</name>
<reference evidence="3" key="2">
    <citation type="submission" date="2024-10" db="UniProtKB">
        <authorList>
            <consortium name="EnsemblProtists"/>
        </authorList>
    </citation>
    <scope>IDENTIFICATION</scope>
</reference>
<dbReference type="STRING" id="2903.R1FNM2"/>
<dbReference type="PANTHER" id="PTHR21366">
    <property type="entry name" value="GLYOXALASE FAMILY PROTEIN"/>
    <property type="match status" value="1"/>
</dbReference>
<sequence>GITHVAVLVGDAAAARRFYTGVLGMAVDSESCEALGARGASAACVRVGEQTIQLLELPNPDPTDGRPVHAGRDRHVAITLHDLAPLKASLEANEVPYTMSYSGRQALFTRDAYGNGWEF</sequence>
<proteinExistence type="predicted"/>
<dbReference type="InterPro" id="IPR050383">
    <property type="entry name" value="GlyoxalaseI/FosfomycinResist"/>
</dbReference>
<evidence type="ECO:0000313" key="3">
    <source>
        <dbReference type="EnsemblProtists" id="EOD34974"/>
    </source>
</evidence>
<dbReference type="GeneID" id="17280244"/>
<dbReference type="eggNOG" id="ENOG502RKPE">
    <property type="taxonomic scope" value="Eukaryota"/>
</dbReference>
<dbReference type="GO" id="GO:0004462">
    <property type="term" value="F:lactoylglutathione lyase activity"/>
    <property type="evidence" value="ECO:0007669"/>
    <property type="project" value="InterPro"/>
</dbReference>
<dbReference type="Proteomes" id="UP000013827">
    <property type="component" value="Unassembled WGS sequence"/>
</dbReference>
<dbReference type="PaxDb" id="2903-EOD34974"/>
<dbReference type="HOGENOM" id="CLU_046006_12_4_1"/>
<evidence type="ECO:0000313" key="4">
    <source>
        <dbReference type="Proteomes" id="UP000013827"/>
    </source>
</evidence>
<dbReference type="PANTHER" id="PTHR21366:SF22">
    <property type="entry name" value="VOC DOMAIN-CONTAINING PROTEIN"/>
    <property type="match status" value="1"/>
</dbReference>